<feature type="domain" description="Schlafen AlbA-2" evidence="1">
    <location>
        <begin position="21"/>
        <end position="140"/>
    </location>
</feature>
<dbReference type="GO" id="GO:0004386">
    <property type="term" value="F:helicase activity"/>
    <property type="evidence" value="ECO:0007669"/>
    <property type="project" value="UniProtKB-KW"/>
</dbReference>
<evidence type="ECO:0000313" key="3">
    <source>
        <dbReference type="Proteomes" id="UP000318616"/>
    </source>
</evidence>
<gene>
    <name evidence="2" type="ORF">EWV88_20910</name>
</gene>
<dbReference type="Gene3D" id="3.30.565.60">
    <property type="match status" value="1"/>
</dbReference>
<dbReference type="PANTHER" id="PTHR30595:SF6">
    <property type="entry name" value="SCHLAFEN ALBA-2 DOMAIN-CONTAINING PROTEIN"/>
    <property type="match status" value="1"/>
</dbReference>
<organism evidence="2 3">
    <name type="scientific">Microcystis wesenbergii Mw_MB_S_20031200_S109D</name>
    <dbReference type="NCBI Taxonomy" id="2486241"/>
    <lineage>
        <taxon>Bacteria</taxon>
        <taxon>Bacillati</taxon>
        <taxon>Cyanobacteriota</taxon>
        <taxon>Cyanophyceae</taxon>
        <taxon>Oscillatoriophycideae</taxon>
        <taxon>Chroococcales</taxon>
        <taxon>Microcystaceae</taxon>
        <taxon>Microcystis</taxon>
    </lineage>
</organism>
<dbReference type="EMBL" id="SFAP01000261">
    <property type="protein sequence ID" value="TRV18324.1"/>
    <property type="molecule type" value="Genomic_DNA"/>
</dbReference>
<dbReference type="InterPro" id="IPR007421">
    <property type="entry name" value="Schlafen_AlbA_2_dom"/>
</dbReference>
<dbReference type="Gene3D" id="3.30.950.30">
    <property type="entry name" value="Schlafen, AAA domain"/>
    <property type="match status" value="1"/>
</dbReference>
<evidence type="ECO:0000313" key="2">
    <source>
        <dbReference type="EMBL" id="TRV18324.1"/>
    </source>
</evidence>
<dbReference type="InterPro" id="IPR038461">
    <property type="entry name" value="Schlafen_AlbA_2_dom_sf"/>
</dbReference>
<name>A0A552LDN8_9CHRO</name>
<comment type="caution">
    <text evidence="2">The sequence shown here is derived from an EMBL/GenBank/DDBJ whole genome shotgun (WGS) entry which is preliminary data.</text>
</comment>
<dbReference type="Pfam" id="PF04326">
    <property type="entry name" value="SLFN_AlbA_2"/>
    <property type="match status" value="1"/>
</dbReference>
<dbReference type="AlphaFoldDB" id="A0A552LDN8"/>
<keyword evidence="2" id="KW-0547">Nucleotide-binding</keyword>
<keyword evidence="2" id="KW-0067">ATP-binding</keyword>
<protein>
    <submittedName>
        <fullName evidence="2">ATP-dependent DNA helicase RecG</fullName>
    </submittedName>
</protein>
<evidence type="ECO:0000259" key="1">
    <source>
        <dbReference type="Pfam" id="PF04326"/>
    </source>
</evidence>
<dbReference type="InterPro" id="IPR038475">
    <property type="entry name" value="RecG_C_sf"/>
</dbReference>
<sequence length="541" mass="61563">MQFEVSKITQEQLNKILQIKEGHFLDLKSIDIKPAKLSRSISAFANASAGDIYIGIDEDDNRQGNKIRNWRGFDDPEAANAHLQLLHEIFPDRNGYDCIFLESQEVSGLVLQFTIHKSREIVYASDGKPYIRQGAQNLPVNDPQGLDRLRLDKGINSYETQTIDVESDVIVESETIKKFITSVIPNSMPETWVKKQQLLKYGKPTIAGVLLFSDEPQAIIPKRCGIKIYRYKTKELEGTRETLAFDPITIEGCLYVQIQNSVSKIIEVVQEVSKMGKEGLESIKYPQDAIHEIVTNAVLHRDYSIVSDVQVRIFDNRIEIESPGKLPGHITVENILKEQFARNGAIVRIINKFPDPPNKDVGEGLNTAFQAMAKLRLKPPEICERENSVIVSIKHEPLASPETTIMDYLNDHQEITNKKARQITGITSEGTIKGVFYRLHRTGLIELIPGRPKCKASWCKTGTFKNQDENTKPMEDLYPEYEKKILEYLADNEEINNRQAREILGIDASKAKNVFNRLRKKSLLEIVPGKPRNKSTWRRLK</sequence>
<keyword evidence="2" id="KW-0378">Hydrolase</keyword>
<dbReference type="PANTHER" id="PTHR30595">
    <property type="entry name" value="GLPR-RELATED TRANSCRIPTIONAL REPRESSOR"/>
    <property type="match status" value="1"/>
</dbReference>
<reference evidence="2 3" key="1">
    <citation type="submission" date="2019-01" db="EMBL/GenBank/DDBJ databases">
        <title>Coherence of Microcystis species and biogeography revealed through population genomics.</title>
        <authorList>
            <person name="Perez-Carrascal O.M."/>
            <person name="Terrat Y."/>
            <person name="Giani A."/>
            <person name="Fortin N."/>
            <person name="Tromas N."/>
            <person name="Shapiro B.J."/>
        </authorList>
    </citation>
    <scope>NUCLEOTIDE SEQUENCE [LARGE SCALE GENOMIC DNA]</scope>
    <source>
        <strain evidence="2">Mw_MB_S_20031200_S109D</strain>
    </source>
</reference>
<dbReference type="Proteomes" id="UP000318616">
    <property type="component" value="Unassembled WGS sequence"/>
</dbReference>
<accession>A0A552LDN8</accession>
<keyword evidence="2" id="KW-0347">Helicase</keyword>
<proteinExistence type="predicted"/>
<dbReference type="Pfam" id="PF13749">
    <property type="entry name" value="HATPase_c_4"/>
    <property type="match status" value="1"/>
</dbReference>